<dbReference type="InterPro" id="IPR018109">
    <property type="entry name" value="Folylpolyglutamate_synth_CS"/>
</dbReference>
<proteinExistence type="inferred from homology"/>
<dbReference type="PROSITE" id="PS01011">
    <property type="entry name" value="FOLYLPOLYGLU_SYNT_1"/>
    <property type="match status" value="1"/>
</dbReference>
<dbReference type="GO" id="GO:0005739">
    <property type="term" value="C:mitochondrion"/>
    <property type="evidence" value="ECO:0007669"/>
    <property type="project" value="TreeGrafter"/>
</dbReference>
<accession>A0A8S4SGC1</accession>
<evidence type="ECO:0000256" key="8">
    <source>
        <dbReference type="ARBA" id="ARBA00022840"/>
    </source>
</evidence>
<dbReference type="InterPro" id="IPR036565">
    <property type="entry name" value="Mur-like_cat_sf"/>
</dbReference>
<comment type="pathway">
    <text evidence="1">Cofactor biosynthesis; tetrahydrofolylpolyglutamate biosynthesis.</text>
</comment>
<keyword evidence="6" id="KW-0479">Metal-binding</keyword>
<evidence type="ECO:0000313" key="14">
    <source>
        <dbReference type="Proteomes" id="UP000838756"/>
    </source>
</evidence>
<dbReference type="AlphaFoldDB" id="A0A8S4SGC1"/>
<keyword evidence="4" id="KW-0554">One-carbon metabolism</keyword>
<dbReference type="PANTHER" id="PTHR11136:SF5">
    <property type="entry name" value="FOLYLPOLYGLUTAMATE SYNTHASE, MITOCHONDRIAL"/>
    <property type="match status" value="1"/>
</dbReference>
<keyword evidence="14" id="KW-1185">Reference proteome</keyword>
<dbReference type="GO" id="GO:0006730">
    <property type="term" value="P:one-carbon metabolic process"/>
    <property type="evidence" value="ECO:0007669"/>
    <property type="project" value="UniProtKB-KW"/>
</dbReference>
<evidence type="ECO:0000256" key="12">
    <source>
        <dbReference type="ARBA" id="ARBA00047493"/>
    </source>
</evidence>
<evidence type="ECO:0000256" key="3">
    <source>
        <dbReference type="ARBA" id="ARBA00013025"/>
    </source>
</evidence>
<comment type="similarity">
    <text evidence="2">Belongs to the folylpolyglutamate synthase family.</text>
</comment>
<dbReference type="Gene3D" id="3.40.1190.10">
    <property type="entry name" value="Mur-like, catalytic domain"/>
    <property type="match status" value="2"/>
</dbReference>
<evidence type="ECO:0000256" key="11">
    <source>
        <dbReference type="ARBA" id="ARBA00030876"/>
    </source>
</evidence>
<keyword evidence="7" id="KW-0547">Nucleotide-binding</keyword>
<reference evidence="13" key="1">
    <citation type="submission" date="2022-03" db="EMBL/GenBank/DDBJ databases">
        <authorList>
            <person name="Lindestad O."/>
        </authorList>
    </citation>
    <scope>NUCLEOTIDE SEQUENCE</scope>
</reference>
<keyword evidence="8" id="KW-0067">ATP-binding</keyword>
<dbReference type="GO" id="GO:0005829">
    <property type="term" value="C:cytosol"/>
    <property type="evidence" value="ECO:0007669"/>
    <property type="project" value="TreeGrafter"/>
</dbReference>
<dbReference type="GO" id="GO:0005524">
    <property type="term" value="F:ATP binding"/>
    <property type="evidence" value="ECO:0007669"/>
    <property type="project" value="UniProtKB-KW"/>
</dbReference>
<dbReference type="GO" id="GO:0046872">
    <property type="term" value="F:metal ion binding"/>
    <property type="evidence" value="ECO:0007669"/>
    <property type="project" value="UniProtKB-KW"/>
</dbReference>
<dbReference type="InterPro" id="IPR036615">
    <property type="entry name" value="Mur_ligase_C_dom_sf"/>
</dbReference>
<dbReference type="PANTHER" id="PTHR11136">
    <property type="entry name" value="FOLYLPOLYGLUTAMATE SYNTHASE-RELATED"/>
    <property type="match status" value="1"/>
</dbReference>
<sequence length="326" mass="36490">MSSSKFTYEDAVQKLNLLQSNKSTIEQIRKDIRTGQKCTNLEDMKNYLLRTGVSLSMLDQLSVVHVAGTKGKGSTSAMCESILRTHGYRTGFYSSPHLVEVRERIRLDGSTLKRNQFAEYFCQVFNALHDTQVPVVGITALGLDHTSILGNTLPEIAGAKAGIMKRGCEAFTVNQPPEAMDVLRNASSNVECSLNVVPDFNTYKFQNGCKLSIKLEAYQINASLAIQLSHAWMRLARRNASYTLLRKQMNGNITTDGIETTNTAKGNEEPVLVDTLTKETVLGLKECEWPGRYHIIKTDYGQFYLDGAHTKESMEICAQWFLENNR</sequence>
<organism evidence="13 14">
    <name type="scientific">Pararge aegeria aegeria</name>
    <dbReference type="NCBI Taxonomy" id="348720"/>
    <lineage>
        <taxon>Eukaryota</taxon>
        <taxon>Metazoa</taxon>
        <taxon>Ecdysozoa</taxon>
        <taxon>Arthropoda</taxon>
        <taxon>Hexapoda</taxon>
        <taxon>Insecta</taxon>
        <taxon>Pterygota</taxon>
        <taxon>Neoptera</taxon>
        <taxon>Endopterygota</taxon>
        <taxon>Lepidoptera</taxon>
        <taxon>Glossata</taxon>
        <taxon>Ditrysia</taxon>
        <taxon>Papilionoidea</taxon>
        <taxon>Nymphalidae</taxon>
        <taxon>Satyrinae</taxon>
        <taxon>Satyrini</taxon>
        <taxon>Parargina</taxon>
        <taxon>Pararge</taxon>
    </lineage>
</organism>
<dbReference type="InterPro" id="IPR001645">
    <property type="entry name" value="Folylpolyglutamate_synth"/>
</dbReference>
<keyword evidence="9" id="KW-0460">Magnesium</keyword>
<keyword evidence="5" id="KW-0436">Ligase</keyword>
<dbReference type="SUPFAM" id="SSF53623">
    <property type="entry name" value="MurD-like peptide ligases, catalytic domain"/>
    <property type="match status" value="1"/>
</dbReference>
<gene>
    <name evidence="13" type="primary">jg15694</name>
    <name evidence="13" type="ORF">PAEG_LOCUS26174</name>
</gene>
<evidence type="ECO:0000256" key="2">
    <source>
        <dbReference type="ARBA" id="ARBA00008276"/>
    </source>
</evidence>
<protein>
    <recommendedName>
        <fullName evidence="3">tetrahydrofolate synthase</fullName>
        <ecNumber evidence="3">6.3.2.17</ecNumber>
    </recommendedName>
    <alternativeName>
        <fullName evidence="11">Folylpoly-gamma-glutamate synthetase</fullName>
    </alternativeName>
    <alternativeName>
        <fullName evidence="10">Tetrahydrofolylpolyglutamate synthase</fullName>
    </alternativeName>
</protein>
<evidence type="ECO:0000256" key="1">
    <source>
        <dbReference type="ARBA" id="ARBA00005150"/>
    </source>
</evidence>
<dbReference type="EC" id="6.3.2.17" evidence="3"/>
<comment type="caution">
    <text evidence="13">The sequence shown here is derived from an EMBL/GenBank/DDBJ whole genome shotgun (WGS) entry which is preliminary data.</text>
</comment>
<evidence type="ECO:0000256" key="4">
    <source>
        <dbReference type="ARBA" id="ARBA00022563"/>
    </source>
</evidence>
<dbReference type="EMBL" id="CAKXAJ010026376">
    <property type="protein sequence ID" value="CAH2267674.1"/>
    <property type="molecule type" value="Genomic_DNA"/>
</dbReference>
<comment type="catalytic activity">
    <reaction evidence="12">
        <text>(6S)-5,6,7,8-tetrahydrofolyl-(gamma-L-Glu)(n) + L-glutamate + ATP = (6S)-5,6,7,8-tetrahydrofolyl-(gamma-L-Glu)(n+1) + ADP + phosphate + H(+)</text>
        <dbReference type="Rhea" id="RHEA:10580"/>
        <dbReference type="Rhea" id="RHEA-COMP:14738"/>
        <dbReference type="Rhea" id="RHEA-COMP:14740"/>
        <dbReference type="ChEBI" id="CHEBI:15378"/>
        <dbReference type="ChEBI" id="CHEBI:29985"/>
        <dbReference type="ChEBI" id="CHEBI:30616"/>
        <dbReference type="ChEBI" id="CHEBI:43474"/>
        <dbReference type="ChEBI" id="CHEBI:141005"/>
        <dbReference type="ChEBI" id="CHEBI:456216"/>
        <dbReference type="EC" id="6.3.2.17"/>
    </reaction>
</comment>
<name>A0A8S4SGC1_9NEOP</name>
<dbReference type="Proteomes" id="UP000838756">
    <property type="component" value="Unassembled WGS sequence"/>
</dbReference>
<evidence type="ECO:0000256" key="9">
    <source>
        <dbReference type="ARBA" id="ARBA00022842"/>
    </source>
</evidence>
<evidence type="ECO:0000256" key="7">
    <source>
        <dbReference type="ARBA" id="ARBA00022741"/>
    </source>
</evidence>
<evidence type="ECO:0000313" key="13">
    <source>
        <dbReference type="EMBL" id="CAH2267674.1"/>
    </source>
</evidence>
<dbReference type="OrthoDB" id="5212574at2759"/>
<evidence type="ECO:0000256" key="10">
    <source>
        <dbReference type="ARBA" id="ARBA00030592"/>
    </source>
</evidence>
<evidence type="ECO:0000256" key="5">
    <source>
        <dbReference type="ARBA" id="ARBA00022598"/>
    </source>
</evidence>
<dbReference type="GO" id="GO:0004326">
    <property type="term" value="F:tetrahydrofolylpolyglutamate synthase activity"/>
    <property type="evidence" value="ECO:0007669"/>
    <property type="project" value="UniProtKB-EC"/>
</dbReference>
<dbReference type="SUPFAM" id="SSF53244">
    <property type="entry name" value="MurD-like peptide ligases, peptide-binding domain"/>
    <property type="match status" value="1"/>
</dbReference>
<evidence type="ECO:0000256" key="6">
    <source>
        <dbReference type="ARBA" id="ARBA00022723"/>
    </source>
</evidence>